<accession>A0ABU7RGN1</accession>
<reference evidence="2 3" key="1">
    <citation type="submission" date="2024-01" db="EMBL/GenBank/DDBJ databases">
        <title>Niabella digestum sp. nov., isolated from waste digestion system.</title>
        <authorList>
            <person name="Zhang L."/>
        </authorList>
    </citation>
    <scope>NUCLEOTIDE SEQUENCE [LARGE SCALE GENOMIC DNA]</scope>
    <source>
        <strain evidence="2 3">A18</strain>
    </source>
</reference>
<evidence type="ECO:0000259" key="1">
    <source>
        <dbReference type="Pfam" id="PF06094"/>
    </source>
</evidence>
<dbReference type="InterPro" id="IPR036568">
    <property type="entry name" value="GGCT-like_sf"/>
</dbReference>
<dbReference type="InterPro" id="IPR009288">
    <property type="entry name" value="AIG2-like_dom"/>
</dbReference>
<dbReference type="SUPFAM" id="SSF110857">
    <property type="entry name" value="Gamma-glutamyl cyclotransferase-like"/>
    <property type="match status" value="1"/>
</dbReference>
<dbReference type="RefSeq" id="WP_330974572.1">
    <property type="nucleotide sequence ID" value="NZ_JAZGLY010000004.1"/>
</dbReference>
<gene>
    <name evidence="2" type="ORF">V2H41_07750</name>
</gene>
<evidence type="ECO:0000313" key="2">
    <source>
        <dbReference type="EMBL" id="MEE6187162.1"/>
    </source>
</evidence>
<proteinExistence type="predicted"/>
<evidence type="ECO:0000313" key="3">
    <source>
        <dbReference type="Proteomes" id="UP001357452"/>
    </source>
</evidence>
<comment type="caution">
    <text evidence="2">The sequence shown here is derived from an EMBL/GenBank/DDBJ whole genome shotgun (WGS) entry which is preliminary data.</text>
</comment>
<dbReference type="EMBL" id="JAZGLY010000004">
    <property type="protein sequence ID" value="MEE6187162.1"/>
    <property type="molecule type" value="Genomic_DNA"/>
</dbReference>
<dbReference type="CDD" id="cd06661">
    <property type="entry name" value="GGCT_like"/>
    <property type="match status" value="1"/>
</dbReference>
<sequence>MSTQSEYLFVYGSLLSGFKSPAYEYIARYFNLVGTATVVGTIYDMGTFPVGTPHDTGRLIKGELYKIRNLKELSFAFAQLDDYEGMFVDEEEEYDNNYARALTEATLETGEKVTTWVYWYYKEAKDLPILDIDNMLDYPGIEGIPL</sequence>
<organism evidence="2 3">
    <name type="scientific">Niabella digestorum</name>
    <dbReference type="NCBI Taxonomy" id="3117701"/>
    <lineage>
        <taxon>Bacteria</taxon>
        <taxon>Pseudomonadati</taxon>
        <taxon>Bacteroidota</taxon>
        <taxon>Chitinophagia</taxon>
        <taxon>Chitinophagales</taxon>
        <taxon>Chitinophagaceae</taxon>
        <taxon>Niabella</taxon>
    </lineage>
</organism>
<dbReference type="Gene3D" id="3.10.490.10">
    <property type="entry name" value="Gamma-glutamyl cyclotransferase-like"/>
    <property type="match status" value="1"/>
</dbReference>
<dbReference type="Proteomes" id="UP001357452">
    <property type="component" value="Unassembled WGS sequence"/>
</dbReference>
<protein>
    <submittedName>
        <fullName evidence="2">Gamma-glutamylcyclotransferase family protein</fullName>
    </submittedName>
</protein>
<keyword evidence="3" id="KW-1185">Reference proteome</keyword>
<dbReference type="Pfam" id="PF06094">
    <property type="entry name" value="GGACT"/>
    <property type="match status" value="1"/>
</dbReference>
<feature type="domain" description="Gamma-glutamylcyclotransferase AIG2-like" evidence="1">
    <location>
        <begin position="8"/>
        <end position="125"/>
    </location>
</feature>
<name>A0ABU7RGN1_9BACT</name>
<dbReference type="InterPro" id="IPR013024">
    <property type="entry name" value="GGCT-like"/>
</dbReference>